<keyword evidence="2" id="KW-1185">Reference proteome</keyword>
<sequence>MNTKELDAALMQQYSIESMLKPSCDAFKLTSSKNQSIAAMQVQAPDYCFKSKGFLCSHYVDPNAPEGKFSLFMKLHMTTYKDNLFCQNNQAMKHLYNKDINILYQQISMLTMHAQFKDVEDILNVDNEVERRSLDPESVSIGIGLYVYYTILINNSLDALSFNELFVKSWYCYYDNWMTRRLMFKMNGNNWKLQFKGVLLD</sequence>
<gene>
    <name evidence="1" type="ORF">H8S64_11240</name>
</gene>
<dbReference type="RefSeq" id="WP_186976137.1">
    <property type="nucleotide sequence ID" value="NZ_JACOOH010000004.1"/>
</dbReference>
<name>A0ABR7D1N7_9BACT</name>
<organism evidence="1 2">
    <name type="scientific">Butyricimonas hominis</name>
    <dbReference type="NCBI Taxonomy" id="2763032"/>
    <lineage>
        <taxon>Bacteria</taxon>
        <taxon>Pseudomonadati</taxon>
        <taxon>Bacteroidota</taxon>
        <taxon>Bacteroidia</taxon>
        <taxon>Bacteroidales</taxon>
        <taxon>Odoribacteraceae</taxon>
        <taxon>Butyricimonas</taxon>
    </lineage>
</organism>
<dbReference type="EMBL" id="JACOOH010000004">
    <property type="protein sequence ID" value="MBC5621672.1"/>
    <property type="molecule type" value="Genomic_DNA"/>
</dbReference>
<dbReference type="Proteomes" id="UP000646484">
    <property type="component" value="Unassembled WGS sequence"/>
</dbReference>
<evidence type="ECO:0000313" key="1">
    <source>
        <dbReference type="EMBL" id="MBC5621672.1"/>
    </source>
</evidence>
<comment type="caution">
    <text evidence="1">The sequence shown here is derived from an EMBL/GenBank/DDBJ whole genome shotgun (WGS) entry which is preliminary data.</text>
</comment>
<evidence type="ECO:0000313" key="2">
    <source>
        <dbReference type="Proteomes" id="UP000646484"/>
    </source>
</evidence>
<protein>
    <submittedName>
        <fullName evidence="1">Uncharacterized protein</fullName>
    </submittedName>
</protein>
<reference evidence="1 2" key="1">
    <citation type="submission" date="2020-08" db="EMBL/GenBank/DDBJ databases">
        <title>Genome public.</title>
        <authorList>
            <person name="Liu C."/>
            <person name="Sun Q."/>
        </authorList>
    </citation>
    <scope>NUCLEOTIDE SEQUENCE [LARGE SCALE GENOMIC DNA]</scope>
    <source>
        <strain evidence="1 2">NSJ-56</strain>
    </source>
</reference>
<accession>A0ABR7D1N7</accession>
<proteinExistence type="predicted"/>